<dbReference type="AlphaFoldDB" id="A0A4P6YTW4"/>
<organism evidence="2 3">
    <name type="scientific">Periweissella cryptocerci</name>
    <dbReference type="NCBI Taxonomy" id="2506420"/>
    <lineage>
        <taxon>Bacteria</taxon>
        <taxon>Bacillati</taxon>
        <taxon>Bacillota</taxon>
        <taxon>Bacilli</taxon>
        <taxon>Lactobacillales</taxon>
        <taxon>Lactobacillaceae</taxon>
        <taxon>Periweissella</taxon>
    </lineage>
</organism>
<proteinExistence type="predicted"/>
<protein>
    <submittedName>
        <fullName evidence="2">Uncharacterized protein</fullName>
    </submittedName>
</protein>
<keyword evidence="1" id="KW-0812">Transmembrane</keyword>
<feature type="transmembrane region" description="Helical" evidence="1">
    <location>
        <begin position="51"/>
        <end position="73"/>
    </location>
</feature>
<dbReference type="Proteomes" id="UP000292886">
    <property type="component" value="Chromosome"/>
</dbReference>
<gene>
    <name evidence="2" type="ORF">EQG49_06370</name>
</gene>
<dbReference type="RefSeq" id="WP_133363185.1">
    <property type="nucleotide sequence ID" value="NZ_CP037940.1"/>
</dbReference>
<name>A0A4P6YTW4_9LACO</name>
<sequence length="232" mass="26758">MDAMNNAQIENGVKVQIKKLVAIQTTLLEIELLVKIRKDTLQKQKKHERNFGFLVNFISAAITLLGVLLIYFLDISQIASVRTVLLVLVVIELVGMMVFNSIGRAAIPRLILQAEKLTKRPTYLHYVNEIINIQEQIGEKITNQAFKTGIEQIDLKYRSPEYISQLIVYLRTKQATDLEEAVYIMKNDLQLSSRYYQSNSSLYEHEMYLINELNLGELSQDDKIAKIMNMKF</sequence>
<evidence type="ECO:0000256" key="1">
    <source>
        <dbReference type="SAM" id="Phobius"/>
    </source>
</evidence>
<accession>A0A4P6YTW4</accession>
<dbReference type="EMBL" id="CP037940">
    <property type="protein sequence ID" value="QBO36107.1"/>
    <property type="molecule type" value="Genomic_DNA"/>
</dbReference>
<evidence type="ECO:0000313" key="3">
    <source>
        <dbReference type="Proteomes" id="UP000292886"/>
    </source>
</evidence>
<keyword evidence="1" id="KW-1133">Transmembrane helix</keyword>
<reference evidence="3" key="1">
    <citation type="submission" date="2019-03" db="EMBL/GenBank/DDBJ databases">
        <title>Weissella sp. 26KH-42 Genome sequencing.</title>
        <authorList>
            <person name="Heo J."/>
            <person name="Kim S.-J."/>
            <person name="Kim J.-S."/>
            <person name="Hong S.-B."/>
            <person name="Kwon S.-W."/>
        </authorList>
    </citation>
    <scope>NUCLEOTIDE SEQUENCE [LARGE SCALE GENOMIC DNA]</scope>
    <source>
        <strain evidence="3">26KH-42</strain>
    </source>
</reference>
<evidence type="ECO:0000313" key="2">
    <source>
        <dbReference type="EMBL" id="QBO36107.1"/>
    </source>
</evidence>
<keyword evidence="3" id="KW-1185">Reference proteome</keyword>
<keyword evidence="1" id="KW-0472">Membrane</keyword>
<dbReference type="KEGG" id="wei:EQG49_06370"/>
<feature type="transmembrane region" description="Helical" evidence="1">
    <location>
        <begin position="79"/>
        <end position="99"/>
    </location>
</feature>